<evidence type="ECO:0000256" key="7">
    <source>
        <dbReference type="ARBA" id="ARBA00023137"/>
    </source>
</evidence>
<name>A0A9J6CB66_POLVA</name>
<evidence type="ECO:0000313" key="16">
    <source>
        <dbReference type="Proteomes" id="UP001107558"/>
    </source>
</evidence>
<evidence type="ECO:0000259" key="13">
    <source>
        <dbReference type="PROSITE" id="PS50001"/>
    </source>
</evidence>
<feature type="compositionally biased region" description="Low complexity" evidence="12">
    <location>
        <begin position="432"/>
        <end position="446"/>
    </location>
</feature>
<protein>
    <recommendedName>
        <fullName evidence="11">Tyrosine-protein kinase</fullName>
        <ecNumber evidence="11">2.7.10.2</ecNumber>
    </recommendedName>
</protein>
<keyword evidence="7 11" id="KW-0829">Tyrosine-protein kinase</keyword>
<proteinExistence type="inferred from homology"/>
<dbReference type="PROSITE" id="PS00109">
    <property type="entry name" value="PROTEIN_KINASE_TYR"/>
    <property type="match status" value="1"/>
</dbReference>
<dbReference type="PANTHER" id="PTHR24418">
    <property type="entry name" value="TYROSINE-PROTEIN KINASE"/>
    <property type="match status" value="1"/>
</dbReference>
<evidence type="ECO:0000256" key="1">
    <source>
        <dbReference type="ARBA" id="ARBA00022443"/>
    </source>
</evidence>
<dbReference type="InterPro" id="IPR050198">
    <property type="entry name" value="Non-receptor_tyrosine_kinases"/>
</dbReference>
<keyword evidence="1" id="KW-0728">SH3 domain</keyword>
<evidence type="ECO:0000256" key="6">
    <source>
        <dbReference type="ARBA" id="ARBA00022999"/>
    </source>
</evidence>
<evidence type="ECO:0000313" key="15">
    <source>
        <dbReference type="EMBL" id="KAG5679306.1"/>
    </source>
</evidence>
<dbReference type="SUPFAM" id="SSF56112">
    <property type="entry name" value="Protein kinase-like (PK-like)"/>
    <property type="match status" value="1"/>
</dbReference>
<dbReference type="Proteomes" id="UP001107558">
    <property type="component" value="Chromosome 2"/>
</dbReference>
<evidence type="ECO:0000256" key="3">
    <source>
        <dbReference type="ARBA" id="ARBA00022741"/>
    </source>
</evidence>
<dbReference type="InterPro" id="IPR017441">
    <property type="entry name" value="Protein_kinase_ATP_BS"/>
</dbReference>
<reference evidence="15" key="1">
    <citation type="submission" date="2021-03" db="EMBL/GenBank/DDBJ databases">
        <title>Chromosome level genome of the anhydrobiotic midge Polypedilum vanderplanki.</title>
        <authorList>
            <person name="Yoshida Y."/>
            <person name="Kikawada T."/>
            <person name="Gusev O."/>
        </authorList>
    </citation>
    <scope>NUCLEOTIDE SEQUENCE</scope>
    <source>
        <strain evidence="15">NIAS01</strain>
        <tissue evidence="15">Whole body or cell culture</tissue>
    </source>
</reference>
<dbReference type="OrthoDB" id="28230at2759"/>
<sequence length="1264" mass="144768">MSTSLPVVWCADRNSVDNKPTAFALQGIHLQGNISEQHVLAVRELINAASEGRLLLPCLPADGGVVVLSCGSGVGSLIVSSNENELKETIITAKDDSEKKTDEERPIFKCKSNEVLYEFLCCARCMNEGTKCTNRTTQNSKIIEKYLDAKINAGRAMRRTGGNNNHRPLKHRRRTNMKNSFKNEKRCVKRFQSSTANSSNIPLPIYATINKREKSKNCERKIDMKESTNVKSDAIATTAVATVDIAQFSSTIHESFRKTSFDSTCTISSMDSGFIEMQNKIEQAKGLKAQKLPLSENVVQIKVDPPKNKINQQQEEEELDQVDNSKNATTATWNRLTIPQQSRNRRKSYEEFKSLFCDQKTSTLLCVNDSKSLSKSRRKSYEEFKSVTNNDNSNINNKTCDEKENNSSGNELTNMSNFFSRMRRGSKRHSQKSNSITLNNSSINKKSIQEQQQRDIAEFTIYDILRKNDKNNKLEITTENKRNYDKNLELFESHCGTIYEHNKEGDKKYDKYMTYGTLYEILHRKSDEGDLFDRKRTFSEKYSNKQRINYDIIKSSKATTAEKATTIENTNRLLKIKFNSNNSNSNVTDMHEENLNSSSTSASMKQGSCSANNNNNQLSITSVNGNKQLSTIYDILQTKKLETNISTIQPNKNRFLVRKITEEELFEFQKETDESTTNTSACNNNELDNLMSTTTASANDSTNADEISASSDHSKRQTKLRRFSNILSYSPKALHEHDLMKTLDTTTTIDEIKAELKIDEIYSRLNRTTNGNNEATCADHFQPQLNNSHQQQQHHHHHQQQQQLLSTQHQISIKNNGSIYKSNSLDMLATTEENQEFSIKQKPFRKISVPAHLPPKVLPKKSTRRLSEFTRGEFLNEKSWYFRKIKRIEAEKKLLLPENEHGAFLIRDSESRHNDYSLSVRDGDTVKHYRIRQLDEGGFFIARRTTFRTLQELVEHYSKDSDGLCVNLCKPCVQIEKPVTDGLSHRTRDQWEIDRNSLRFVKKLGSGQFGDVWEGLWNNTTPVAIKTLKPNSMDAKDFLAEAQIMKKLRHSKLIQLYAVCTLEEPIYIITELMKHGSLLEYLQGKGRNLKLPQLIDMAAQIAAGMAYLESQNYIHRDLAARNVLVGDNNICKIADFGLARLIKEDEYEARVGARFPIKWTAPEAANYSRFSIKSDVWSFGILLTELVTYGRLPYPGMTNAEVLSQVEHGYRMPMPPNCTPALYEIMLECWHKDPMRRPTFETLQWKLEDFFTMDQSDYKEAQPY</sequence>
<evidence type="ECO:0000256" key="5">
    <source>
        <dbReference type="ARBA" id="ARBA00022840"/>
    </source>
</evidence>
<dbReference type="GO" id="GO:0030036">
    <property type="term" value="P:actin cytoskeleton organization"/>
    <property type="evidence" value="ECO:0007669"/>
    <property type="project" value="UniProtKB-ARBA"/>
</dbReference>
<evidence type="ECO:0000256" key="9">
    <source>
        <dbReference type="PROSITE-ProRule" id="PRU00191"/>
    </source>
</evidence>
<feature type="region of interest" description="Disordered" evidence="12">
    <location>
        <begin position="786"/>
        <end position="806"/>
    </location>
</feature>
<dbReference type="PROSITE" id="PS00107">
    <property type="entry name" value="PROTEIN_KINASE_ATP"/>
    <property type="match status" value="1"/>
</dbReference>
<comment type="caution">
    <text evidence="15">The sequence shown here is derived from an EMBL/GenBank/DDBJ whole genome shotgun (WGS) entry which is preliminary data.</text>
</comment>
<dbReference type="InterPro" id="IPR020635">
    <property type="entry name" value="Tyr_kinase_cat_dom"/>
</dbReference>
<dbReference type="AlphaFoldDB" id="A0A9J6CB66"/>
<evidence type="ECO:0000256" key="11">
    <source>
        <dbReference type="RuleBase" id="RU362096"/>
    </source>
</evidence>
<dbReference type="InterPro" id="IPR000980">
    <property type="entry name" value="SH2"/>
</dbReference>
<dbReference type="Pfam" id="PF00017">
    <property type="entry name" value="SH2"/>
    <property type="match status" value="1"/>
</dbReference>
<organism evidence="15 16">
    <name type="scientific">Polypedilum vanderplanki</name>
    <name type="common">Sleeping chironomid midge</name>
    <dbReference type="NCBI Taxonomy" id="319348"/>
    <lineage>
        <taxon>Eukaryota</taxon>
        <taxon>Metazoa</taxon>
        <taxon>Ecdysozoa</taxon>
        <taxon>Arthropoda</taxon>
        <taxon>Hexapoda</taxon>
        <taxon>Insecta</taxon>
        <taxon>Pterygota</taxon>
        <taxon>Neoptera</taxon>
        <taxon>Endopterygota</taxon>
        <taxon>Diptera</taxon>
        <taxon>Nematocera</taxon>
        <taxon>Chironomoidea</taxon>
        <taxon>Chironomidae</taxon>
        <taxon>Chironominae</taxon>
        <taxon>Polypedilum</taxon>
        <taxon>Polypedilum</taxon>
    </lineage>
</organism>
<dbReference type="CDD" id="cd05068">
    <property type="entry name" value="PTKc_Frk_like"/>
    <property type="match status" value="1"/>
</dbReference>
<dbReference type="Gene3D" id="1.10.510.10">
    <property type="entry name" value="Transferase(Phosphotransferase) domain 1"/>
    <property type="match status" value="1"/>
</dbReference>
<feature type="region of interest" description="Disordered" evidence="12">
    <location>
        <begin position="695"/>
        <end position="718"/>
    </location>
</feature>
<keyword evidence="5 10" id="KW-0067">ATP-binding</keyword>
<keyword evidence="2 11" id="KW-0808">Transferase</keyword>
<feature type="compositionally biased region" description="Low complexity" evidence="12">
    <location>
        <begin position="695"/>
        <end position="705"/>
    </location>
</feature>
<keyword evidence="3 10" id="KW-0547">Nucleotide-binding</keyword>
<dbReference type="GO" id="GO:0007424">
    <property type="term" value="P:open tracheal system development"/>
    <property type="evidence" value="ECO:0007669"/>
    <property type="project" value="UniProtKB-ARBA"/>
</dbReference>
<keyword evidence="6 9" id="KW-0727">SH2 domain</keyword>
<accession>A0A9J6CB66</accession>
<dbReference type="FunFam" id="3.30.505.10:FF:000044">
    <property type="entry name" value="Tyrosine-protein kinase"/>
    <property type="match status" value="1"/>
</dbReference>
<dbReference type="PRINTS" id="PR00401">
    <property type="entry name" value="SH2DOMAIN"/>
</dbReference>
<dbReference type="InterPro" id="IPR001245">
    <property type="entry name" value="Ser-Thr/Tyr_kinase_cat_dom"/>
</dbReference>
<dbReference type="InterPro" id="IPR011009">
    <property type="entry name" value="Kinase-like_dom_sf"/>
</dbReference>
<dbReference type="CDD" id="cd10370">
    <property type="entry name" value="SH2_Src_Src42"/>
    <property type="match status" value="1"/>
</dbReference>
<comment type="similarity">
    <text evidence="11">Belongs to the protein kinase superfamily. Tyr protein kinase family.</text>
</comment>
<dbReference type="SMART" id="SM00252">
    <property type="entry name" value="SH2"/>
    <property type="match status" value="1"/>
</dbReference>
<evidence type="ECO:0000259" key="14">
    <source>
        <dbReference type="PROSITE" id="PS50011"/>
    </source>
</evidence>
<dbReference type="PROSITE" id="PS50001">
    <property type="entry name" value="SH2"/>
    <property type="match status" value="1"/>
</dbReference>
<feature type="region of interest" description="Disordered" evidence="12">
    <location>
        <begin position="424"/>
        <end position="450"/>
    </location>
</feature>
<dbReference type="SMART" id="SM00219">
    <property type="entry name" value="TyrKc"/>
    <property type="match status" value="1"/>
</dbReference>
<gene>
    <name evidence="15" type="ORF">PVAND_008883</name>
</gene>
<dbReference type="InterPro" id="IPR008266">
    <property type="entry name" value="Tyr_kinase_AS"/>
</dbReference>
<dbReference type="Pfam" id="PF07714">
    <property type="entry name" value="PK_Tyr_Ser-Thr"/>
    <property type="match status" value="1"/>
</dbReference>
<dbReference type="EC" id="2.7.10.2" evidence="11"/>
<dbReference type="GO" id="GO:0004715">
    <property type="term" value="F:non-membrane spanning protein tyrosine kinase activity"/>
    <property type="evidence" value="ECO:0007669"/>
    <property type="project" value="UniProtKB-EC"/>
</dbReference>
<dbReference type="InterPro" id="IPR036860">
    <property type="entry name" value="SH2_dom_sf"/>
</dbReference>
<dbReference type="GO" id="GO:0002009">
    <property type="term" value="P:morphogenesis of an epithelium"/>
    <property type="evidence" value="ECO:0007669"/>
    <property type="project" value="UniProtKB-ARBA"/>
</dbReference>
<feature type="domain" description="Protein kinase" evidence="14">
    <location>
        <begin position="998"/>
        <end position="1251"/>
    </location>
</feature>
<evidence type="ECO:0000256" key="8">
    <source>
        <dbReference type="ARBA" id="ARBA00051245"/>
    </source>
</evidence>
<feature type="domain" description="SH2" evidence="13">
    <location>
        <begin position="880"/>
        <end position="972"/>
    </location>
</feature>
<dbReference type="FunFam" id="1.10.510.10:FF:000318">
    <property type="entry name" value="Tyrosine-protein kinase"/>
    <property type="match status" value="1"/>
</dbReference>
<evidence type="ECO:0000256" key="4">
    <source>
        <dbReference type="ARBA" id="ARBA00022777"/>
    </source>
</evidence>
<dbReference type="Gene3D" id="3.30.505.10">
    <property type="entry name" value="SH2 domain"/>
    <property type="match status" value="1"/>
</dbReference>
<dbReference type="PRINTS" id="PR00109">
    <property type="entry name" value="TYRKINASE"/>
</dbReference>
<dbReference type="InterPro" id="IPR000719">
    <property type="entry name" value="Prot_kinase_dom"/>
</dbReference>
<keyword evidence="4 11" id="KW-0418">Kinase</keyword>
<dbReference type="SUPFAM" id="SSF55550">
    <property type="entry name" value="SH2 domain"/>
    <property type="match status" value="1"/>
</dbReference>
<dbReference type="Gene3D" id="3.30.200.20">
    <property type="entry name" value="Phosphorylase Kinase, domain 1"/>
    <property type="match status" value="1"/>
</dbReference>
<dbReference type="PROSITE" id="PS50011">
    <property type="entry name" value="PROTEIN_KINASE_DOM"/>
    <property type="match status" value="1"/>
</dbReference>
<dbReference type="GO" id="GO:0005524">
    <property type="term" value="F:ATP binding"/>
    <property type="evidence" value="ECO:0007669"/>
    <property type="project" value="UniProtKB-UniRule"/>
</dbReference>
<keyword evidence="16" id="KW-1185">Reference proteome</keyword>
<evidence type="ECO:0000256" key="10">
    <source>
        <dbReference type="PROSITE-ProRule" id="PRU10141"/>
    </source>
</evidence>
<feature type="region of interest" description="Disordered" evidence="12">
    <location>
        <begin position="387"/>
        <end position="412"/>
    </location>
</feature>
<feature type="binding site" evidence="10">
    <location>
        <position position="1026"/>
    </location>
    <ligand>
        <name>ATP</name>
        <dbReference type="ChEBI" id="CHEBI:30616"/>
    </ligand>
</feature>
<dbReference type="GO" id="GO:0007435">
    <property type="term" value="P:salivary gland morphogenesis"/>
    <property type="evidence" value="ECO:0007669"/>
    <property type="project" value="UniProtKB-ARBA"/>
</dbReference>
<dbReference type="EMBL" id="JADBJN010000002">
    <property type="protein sequence ID" value="KAG5679306.1"/>
    <property type="molecule type" value="Genomic_DNA"/>
</dbReference>
<dbReference type="FunFam" id="3.30.200.20:FF:000053">
    <property type="entry name" value="Tyrosine-protein kinase"/>
    <property type="match status" value="1"/>
</dbReference>
<evidence type="ECO:0000256" key="12">
    <source>
        <dbReference type="SAM" id="MobiDB-lite"/>
    </source>
</evidence>
<comment type="catalytic activity">
    <reaction evidence="8 11">
        <text>L-tyrosyl-[protein] + ATP = O-phospho-L-tyrosyl-[protein] + ADP + H(+)</text>
        <dbReference type="Rhea" id="RHEA:10596"/>
        <dbReference type="Rhea" id="RHEA-COMP:10136"/>
        <dbReference type="Rhea" id="RHEA-COMP:20101"/>
        <dbReference type="ChEBI" id="CHEBI:15378"/>
        <dbReference type="ChEBI" id="CHEBI:30616"/>
        <dbReference type="ChEBI" id="CHEBI:46858"/>
        <dbReference type="ChEBI" id="CHEBI:61978"/>
        <dbReference type="ChEBI" id="CHEBI:456216"/>
        <dbReference type="EC" id="2.7.10.2"/>
    </reaction>
</comment>
<evidence type="ECO:0000256" key="2">
    <source>
        <dbReference type="ARBA" id="ARBA00022679"/>
    </source>
</evidence>